<feature type="domain" description="Serine hydroxymethyltransferase-like" evidence="4">
    <location>
        <begin position="2"/>
        <end position="48"/>
    </location>
</feature>
<evidence type="ECO:0000259" key="4">
    <source>
        <dbReference type="Pfam" id="PF00464"/>
    </source>
</evidence>
<sequence>MESAHIAANKNTVPGDVSTMVPGGIRMGTPALTSRGFTEVDFEKVAEFFAKSVQITIKVEEQTGAKLKDFGHAVIAKLRHEVKEYAKQFPTIGFEKGSMKYVD</sequence>
<accession>A0A388LTG8</accession>
<dbReference type="Gene3D" id="3.90.1150.10">
    <property type="entry name" value="Aspartate Aminotransferase, domain 1"/>
    <property type="match status" value="1"/>
</dbReference>
<dbReference type="PANTHER" id="PTHR11680:SF28">
    <property type="entry name" value="SERINE HYDROXYMETHYLTRANSFERASE, MITOCHONDRIAL"/>
    <property type="match status" value="1"/>
</dbReference>
<dbReference type="GO" id="GO:0005739">
    <property type="term" value="C:mitochondrion"/>
    <property type="evidence" value="ECO:0007669"/>
    <property type="project" value="TreeGrafter"/>
</dbReference>
<keyword evidence="3" id="KW-0663">Pyridoxal phosphate</keyword>
<evidence type="ECO:0000313" key="5">
    <source>
        <dbReference type="EMBL" id="GBG85628.1"/>
    </source>
</evidence>
<dbReference type="InterPro" id="IPR015422">
    <property type="entry name" value="PyrdxlP-dep_Trfase_small"/>
</dbReference>
<dbReference type="GO" id="GO:0046653">
    <property type="term" value="P:tetrahydrofolate metabolic process"/>
    <property type="evidence" value="ECO:0007669"/>
    <property type="project" value="TreeGrafter"/>
</dbReference>
<dbReference type="GO" id="GO:0030170">
    <property type="term" value="F:pyridoxal phosphate binding"/>
    <property type="evidence" value="ECO:0007669"/>
    <property type="project" value="TreeGrafter"/>
</dbReference>
<keyword evidence="6" id="KW-1185">Reference proteome</keyword>
<comment type="catalytic activity">
    <reaction evidence="1">
        <text>(6R)-5,10-methylene-5,6,7,8-tetrahydrofolate + glycine + H2O = (6S)-5,6,7,8-tetrahydrofolate + L-serine</text>
        <dbReference type="Rhea" id="RHEA:15481"/>
        <dbReference type="ChEBI" id="CHEBI:15377"/>
        <dbReference type="ChEBI" id="CHEBI:15636"/>
        <dbReference type="ChEBI" id="CHEBI:33384"/>
        <dbReference type="ChEBI" id="CHEBI:57305"/>
        <dbReference type="ChEBI" id="CHEBI:57453"/>
        <dbReference type="EC" id="2.1.2.1"/>
    </reaction>
</comment>
<evidence type="ECO:0000256" key="1">
    <source>
        <dbReference type="ARBA" id="ARBA00001528"/>
    </source>
</evidence>
<dbReference type="OrthoDB" id="10265628at2759"/>
<evidence type="ECO:0000256" key="2">
    <source>
        <dbReference type="ARBA" id="ARBA00001933"/>
    </source>
</evidence>
<dbReference type="EMBL" id="BFEA01000527">
    <property type="protein sequence ID" value="GBG85628.1"/>
    <property type="molecule type" value="Genomic_DNA"/>
</dbReference>
<gene>
    <name evidence="5" type="ORF">CBR_g40356</name>
</gene>
<dbReference type="SUPFAM" id="SSF53383">
    <property type="entry name" value="PLP-dependent transferases"/>
    <property type="match status" value="1"/>
</dbReference>
<dbReference type="InterPro" id="IPR015424">
    <property type="entry name" value="PyrdxlP-dep_Trfase"/>
</dbReference>
<dbReference type="Proteomes" id="UP000265515">
    <property type="component" value="Unassembled WGS sequence"/>
</dbReference>
<evidence type="ECO:0000256" key="3">
    <source>
        <dbReference type="ARBA" id="ARBA00022898"/>
    </source>
</evidence>
<reference evidence="5 6" key="1">
    <citation type="journal article" date="2018" name="Cell">
        <title>The Chara Genome: Secondary Complexity and Implications for Plant Terrestrialization.</title>
        <authorList>
            <person name="Nishiyama T."/>
            <person name="Sakayama H."/>
            <person name="Vries J.D."/>
            <person name="Buschmann H."/>
            <person name="Saint-Marcoux D."/>
            <person name="Ullrich K.K."/>
            <person name="Haas F.B."/>
            <person name="Vanderstraeten L."/>
            <person name="Becker D."/>
            <person name="Lang D."/>
            <person name="Vosolsobe S."/>
            <person name="Rombauts S."/>
            <person name="Wilhelmsson P.K.I."/>
            <person name="Janitza P."/>
            <person name="Kern R."/>
            <person name="Heyl A."/>
            <person name="Rumpler F."/>
            <person name="Villalobos L.I.A.C."/>
            <person name="Clay J.M."/>
            <person name="Skokan R."/>
            <person name="Toyoda A."/>
            <person name="Suzuki Y."/>
            <person name="Kagoshima H."/>
            <person name="Schijlen E."/>
            <person name="Tajeshwar N."/>
            <person name="Catarino B."/>
            <person name="Hetherington A.J."/>
            <person name="Saltykova A."/>
            <person name="Bonnot C."/>
            <person name="Breuninger H."/>
            <person name="Symeonidi A."/>
            <person name="Radhakrishnan G.V."/>
            <person name="Van Nieuwerburgh F."/>
            <person name="Deforce D."/>
            <person name="Chang C."/>
            <person name="Karol K.G."/>
            <person name="Hedrich R."/>
            <person name="Ulvskov P."/>
            <person name="Glockner G."/>
            <person name="Delwiche C.F."/>
            <person name="Petrasek J."/>
            <person name="Van de Peer Y."/>
            <person name="Friml J."/>
            <person name="Beilby M."/>
            <person name="Dolan L."/>
            <person name="Kohara Y."/>
            <person name="Sugano S."/>
            <person name="Fujiyama A."/>
            <person name="Delaux P.-M."/>
            <person name="Quint M."/>
            <person name="TheiBen G."/>
            <person name="Hagemann M."/>
            <person name="Harholt J."/>
            <person name="Dunand C."/>
            <person name="Zachgo S."/>
            <person name="Langdale J."/>
            <person name="Maumus F."/>
            <person name="Straeten D.V.D."/>
            <person name="Gould S.B."/>
            <person name="Rensing S.A."/>
        </authorList>
    </citation>
    <scope>NUCLEOTIDE SEQUENCE [LARGE SCALE GENOMIC DNA]</scope>
    <source>
        <strain evidence="5 6">S276</strain>
    </source>
</reference>
<evidence type="ECO:0000313" key="6">
    <source>
        <dbReference type="Proteomes" id="UP000265515"/>
    </source>
</evidence>
<name>A0A388LTG8_CHABU</name>
<dbReference type="GO" id="GO:0019264">
    <property type="term" value="P:glycine biosynthetic process from serine"/>
    <property type="evidence" value="ECO:0007669"/>
    <property type="project" value="TreeGrafter"/>
</dbReference>
<organism evidence="5 6">
    <name type="scientific">Chara braunii</name>
    <name type="common">Braun's stonewort</name>
    <dbReference type="NCBI Taxonomy" id="69332"/>
    <lineage>
        <taxon>Eukaryota</taxon>
        <taxon>Viridiplantae</taxon>
        <taxon>Streptophyta</taxon>
        <taxon>Charophyceae</taxon>
        <taxon>Charales</taxon>
        <taxon>Characeae</taxon>
        <taxon>Chara</taxon>
    </lineage>
</organism>
<comment type="caution">
    <text evidence="5">The sequence shown here is derived from an EMBL/GenBank/DDBJ whole genome shotgun (WGS) entry which is preliminary data.</text>
</comment>
<dbReference type="Gramene" id="GBG85628">
    <property type="protein sequence ID" value="GBG85628"/>
    <property type="gene ID" value="CBR_g40356"/>
</dbReference>
<dbReference type="STRING" id="69332.A0A388LTG8"/>
<dbReference type="AlphaFoldDB" id="A0A388LTG8"/>
<comment type="cofactor">
    <cofactor evidence="2">
        <name>pyridoxal 5'-phosphate</name>
        <dbReference type="ChEBI" id="CHEBI:597326"/>
    </cofactor>
</comment>
<dbReference type="OMA" id="MESAHIA"/>
<dbReference type="Pfam" id="PF00464">
    <property type="entry name" value="SHMT"/>
    <property type="match status" value="1"/>
</dbReference>
<dbReference type="InterPro" id="IPR039429">
    <property type="entry name" value="SHMT-like_dom"/>
</dbReference>
<dbReference type="PANTHER" id="PTHR11680">
    <property type="entry name" value="SERINE HYDROXYMETHYLTRANSFERASE"/>
    <property type="match status" value="1"/>
</dbReference>
<proteinExistence type="predicted"/>
<protein>
    <recommendedName>
        <fullName evidence="4">Serine hydroxymethyltransferase-like domain-containing protein</fullName>
    </recommendedName>
</protein>
<dbReference type="InterPro" id="IPR049943">
    <property type="entry name" value="Ser_HO-MeTrfase-like"/>
</dbReference>
<dbReference type="GO" id="GO:0004372">
    <property type="term" value="F:glycine hydroxymethyltransferase activity"/>
    <property type="evidence" value="ECO:0007669"/>
    <property type="project" value="UniProtKB-EC"/>
</dbReference>